<dbReference type="GO" id="GO:0035435">
    <property type="term" value="P:phosphate ion transmembrane transport"/>
    <property type="evidence" value="ECO:0007669"/>
    <property type="project" value="TreeGrafter"/>
</dbReference>
<dbReference type="PANTHER" id="PTHR11101:SF80">
    <property type="entry name" value="PHOSPHATE TRANSPORTER"/>
    <property type="match status" value="1"/>
</dbReference>
<keyword evidence="2 6" id="KW-0813">Transport</keyword>
<feature type="transmembrane region" description="Helical" evidence="6">
    <location>
        <begin position="128"/>
        <end position="150"/>
    </location>
</feature>
<feature type="transmembrane region" description="Helical" evidence="6">
    <location>
        <begin position="267"/>
        <end position="285"/>
    </location>
</feature>
<dbReference type="AlphaFoldDB" id="A0A1H7WI73"/>
<dbReference type="GO" id="GO:0016020">
    <property type="term" value="C:membrane"/>
    <property type="evidence" value="ECO:0007669"/>
    <property type="project" value="UniProtKB-SubCell"/>
</dbReference>
<feature type="transmembrane region" description="Helical" evidence="6">
    <location>
        <begin position="79"/>
        <end position="99"/>
    </location>
</feature>
<proteinExistence type="inferred from homology"/>
<evidence type="ECO:0000256" key="3">
    <source>
        <dbReference type="ARBA" id="ARBA00022692"/>
    </source>
</evidence>
<organism evidence="7 8">
    <name type="scientific">Mesobacillus persicus</name>
    <dbReference type="NCBI Taxonomy" id="930146"/>
    <lineage>
        <taxon>Bacteria</taxon>
        <taxon>Bacillati</taxon>
        <taxon>Bacillota</taxon>
        <taxon>Bacilli</taxon>
        <taxon>Bacillales</taxon>
        <taxon>Bacillaceae</taxon>
        <taxon>Mesobacillus</taxon>
    </lineage>
</organism>
<dbReference type="GO" id="GO:0005315">
    <property type="term" value="F:phosphate transmembrane transporter activity"/>
    <property type="evidence" value="ECO:0007669"/>
    <property type="project" value="InterPro"/>
</dbReference>
<dbReference type="Pfam" id="PF01384">
    <property type="entry name" value="PHO4"/>
    <property type="match status" value="1"/>
</dbReference>
<reference evidence="8" key="1">
    <citation type="submission" date="2016-10" db="EMBL/GenBank/DDBJ databases">
        <authorList>
            <person name="Varghese N."/>
            <person name="Submissions S."/>
        </authorList>
    </citation>
    <scope>NUCLEOTIDE SEQUENCE [LARGE SCALE GENOMIC DNA]</scope>
    <source>
        <strain evidence="8">B48,IBRC-M 10115,DSM 25386,CECT 8001</strain>
    </source>
</reference>
<dbReference type="STRING" id="930146.SAMN05192533_101419"/>
<keyword evidence="3 6" id="KW-0812">Transmembrane</keyword>
<feature type="transmembrane region" description="Helical" evidence="6">
    <location>
        <begin position="41"/>
        <end position="59"/>
    </location>
</feature>
<feature type="transmembrane region" description="Helical" evidence="6">
    <location>
        <begin position="209"/>
        <end position="229"/>
    </location>
</feature>
<sequence length="360" mass="37542">MILEYIAIIVALFFAMNIGASGTAASMGAPYGAGAIRSKRLALLLVAITAFLGAVLGGGEVVKTIGKGIIPMDLLDAKIVIIILVGATLTLFLANIIGIPLSTSEVTVGSIVGVGAAFQAIYSESLLYIVSFWVIIPIASFMITYVLGYLIKLAENRWSELTENGRWTKWLSVLLVFGGCLEAFSAGMNNVANSIGPIVGAGMISSSNGLLLGALFTSIGAILLGGKVLETNGKKITKLSLLQGSAVSFTGGTLVIIASVFGVPIPLTQVTTCGILGVGAVKDGFAIMQKDVIKRIGMVWLVSPLASLMVSYLLIHLFIDPNFYQVLVTISTLIVGIGTIGLSKIVKKETRVFVDKGAGI</sequence>
<dbReference type="OrthoDB" id="19855at2"/>
<comment type="subcellular location">
    <subcellularLocation>
        <location evidence="1 6">Membrane</location>
        <topology evidence="1 6">Multi-pass membrane protein</topology>
    </subcellularLocation>
</comment>
<keyword evidence="6" id="KW-0592">Phosphate transport</keyword>
<feature type="transmembrane region" description="Helical" evidence="6">
    <location>
        <begin position="6"/>
        <end position="29"/>
    </location>
</feature>
<evidence type="ECO:0000256" key="4">
    <source>
        <dbReference type="ARBA" id="ARBA00022989"/>
    </source>
</evidence>
<feature type="transmembrane region" description="Helical" evidence="6">
    <location>
        <begin position="106"/>
        <end position="122"/>
    </location>
</feature>
<dbReference type="RefSeq" id="WP_090740664.1">
    <property type="nucleotide sequence ID" value="NZ_FOBW01000001.1"/>
</dbReference>
<evidence type="ECO:0000256" key="2">
    <source>
        <dbReference type="ARBA" id="ARBA00022448"/>
    </source>
</evidence>
<name>A0A1H7WI73_9BACI</name>
<evidence type="ECO:0000256" key="1">
    <source>
        <dbReference type="ARBA" id="ARBA00004141"/>
    </source>
</evidence>
<dbReference type="EMBL" id="FOBW01000001">
    <property type="protein sequence ID" value="SEM20805.1"/>
    <property type="molecule type" value="Genomic_DNA"/>
</dbReference>
<keyword evidence="5 6" id="KW-0472">Membrane</keyword>
<evidence type="ECO:0000256" key="5">
    <source>
        <dbReference type="ARBA" id="ARBA00023136"/>
    </source>
</evidence>
<feature type="transmembrane region" description="Helical" evidence="6">
    <location>
        <begin position="297"/>
        <end position="317"/>
    </location>
</feature>
<evidence type="ECO:0000313" key="8">
    <source>
        <dbReference type="Proteomes" id="UP000198553"/>
    </source>
</evidence>
<dbReference type="PANTHER" id="PTHR11101">
    <property type="entry name" value="PHOSPHATE TRANSPORTER"/>
    <property type="match status" value="1"/>
</dbReference>
<accession>A0A1H7WI73</accession>
<feature type="transmembrane region" description="Helical" evidence="6">
    <location>
        <begin position="241"/>
        <end position="261"/>
    </location>
</feature>
<gene>
    <name evidence="7" type="ORF">SAMN05192533_101419</name>
</gene>
<evidence type="ECO:0000256" key="6">
    <source>
        <dbReference type="RuleBase" id="RU363058"/>
    </source>
</evidence>
<dbReference type="Proteomes" id="UP000198553">
    <property type="component" value="Unassembled WGS sequence"/>
</dbReference>
<comment type="similarity">
    <text evidence="6">Belongs to the inorganic phosphate transporter (PiT) (TC 2.A.20) family.</text>
</comment>
<feature type="transmembrane region" description="Helical" evidence="6">
    <location>
        <begin position="323"/>
        <end position="342"/>
    </location>
</feature>
<dbReference type="InterPro" id="IPR001204">
    <property type="entry name" value="Phos_transporter"/>
</dbReference>
<feature type="transmembrane region" description="Helical" evidence="6">
    <location>
        <begin position="170"/>
        <end position="189"/>
    </location>
</feature>
<keyword evidence="8" id="KW-1185">Reference proteome</keyword>
<protein>
    <recommendedName>
        <fullName evidence="6">Phosphate transporter</fullName>
    </recommendedName>
</protein>
<keyword evidence="4 6" id="KW-1133">Transmembrane helix</keyword>
<evidence type="ECO:0000313" key="7">
    <source>
        <dbReference type="EMBL" id="SEM20805.1"/>
    </source>
</evidence>